<keyword evidence="2" id="KW-1185">Reference proteome</keyword>
<evidence type="ECO:0000313" key="1">
    <source>
        <dbReference type="EMBL" id="GBP86326.1"/>
    </source>
</evidence>
<dbReference type="AlphaFoldDB" id="A0A4C1ZCM4"/>
<gene>
    <name evidence="1" type="ORF">EVAR_52722_1</name>
</gene>
<evidence type="ECO:0000313" key="2">
    <source>
        <dbReference type="Proteomes" id="UP000299102"/>
    </source>
</evidence>
<sequence>MNVLRHAEDGTHDRNGSFGKVKKFRRFIRGPRDGAIRAGARCAAGRVYSAGAGLGGLLKPSGRTGKGVPIAGCETTPRRGHETRRTELPSIKHTASYSEDMSRIYSYNFCATEASRTGNLKVGTYIAQDQVGITYSHLIVAFDSNSDHALDSDAGPNADLKPSLDIVASDDSAFSRRIYLFSTISLFFKLCIRTTSRKRGRGVLIMIDIRENDFQKNTSRESNVRQWCGSTASVGVTETPEKNHVARRQ</sequence>
<reference evidence="1 2" key="1">
    <citation type="journal article" date="2019" name="Commun. Biol.">
        <title>The bagworm genome reveals a unique fibroin gene that provides high tensile strength.</title>
        <authorList>
            <person name="Kono N."/>
            <person name="Nakamura H."/>
            <person name="Ohtoshi R."/>
            <person name="Tomita M."/>
            <person name="Numata K."/>
            <person name="Arakawa K."/>
        </authorList>
    </citation>
    <scope>NUCLEOTIDE SEQUENCE [LARGE SCALE GENOMIC DNA]</scope>
</reference>
<organism evidence="1 2">
    <name type="scientific">Eumeta variegata</name>
    <name type="common">Bagworm moth</name>
    <name type="synonym">Eumeta japonica</name>
    <dbReference type="NCBI Taxonomy" id="151549"/>
    <lineage>
        <taxon>Eukaryota</taxon>
        <taxon>Metazoa</taxon>
        <taxon>Ecdysozoa</taxon>
        <taxon>Arthropoda</taxon>
        <taxon>Hexapoda</taxon>
        <taxon>Insecta</taxon>
        <taxon>Pterygota</taxon>
        <taxon>Neoptera</taxon>
        <taxon>Endopterygota</taxon>
        <taxon>Lepidoptera</taxon>
        <taxon>Glossata</taxon>
        <taxon>Ditrysia</taxon>
        <taxon>Tineoidea</taxon>
        <taxon>Psychidae</taxon>
        <taxon>Oiketicinae</taxon>
        <taxon>Eumeta</taxon>
    </lineage>
</organism>
<protein>
    <submittedName>
        <fullName evidence="1">Uncharacterized protein</fullName>
    </submittedName>
</protein>
<accession>A0A4C1ZCM4</accession>
<comment type="caution">
    <text evidence="1">The sequence shown here is derived from an EMBL/GenBank/DDBJ whole genome shotgun (WGS) entry which is preliminary data.</text>
</comment>
<dbReference type="Proteomes" id="UP000299102">
    <property type="component" value="Unassembled WGS sequence"/>
</dbReference>
<dbReference type="EMBL" id="BGZK01001787">
    <property type="protein sequence ID" value="GBP86326.1"/>
    <property type="molecule type" value="Genomic_DNA"/>
</dbReference>
<name>A0A4C1ZCM4_EUMVA</name>
<proteinExistence type="predicted"/>